<evidence type="ECO:0000313" key="2">
    <source>
        <dbReference type="Proteomes" id="UP001172457"/>
    </source>
</evidence>
<keyword evidence="2" id="KW-1185">Reference proteome</keyword>
<evidence type="ECO:0000313" key="1">
    <source>
        <dbReference type="EMBL" id="KAJ9547947.1"/>
    </source>
</evidence>
<dbReference type="AlphaFoldDB" id="A0AA38TAR7"/>
<protein>
    <submittedName>
        <fullName evidence="1">Uncharacterized protein</fullName>
    </submittedName>
</protein>
<dbReference type="EMBL" id="JARYMX010000005">
    <property type="protein sequence ID" value="KAJ9547947.1"/>
    <property type="molecule type" value="Genomic_DNA"/>
</dbReference>
<sequence length="96" mass="11682">MVEYHGNQGNTLEDLYFRLYDHGDDNRKRVIKDVVWHAYLWFIWKGRNEVVFAKSVFIPRMVVDGIHRLAFRWVQNRSSFGRSLKWDDWSCNMNLM</sequence>
<name>A0AA38TAR7_9ASTR</name>
<accession>A0AA38TAR7</accession>
<gene>
    <name evidence="1" type="ORF">OSB04_020490</name>
</gene>
<comment type="caution">
    <text evidence="1">The sequence shown here is derived from an EMBL/GenBank/DDBJ whole genome shotgun (WGS) entry which is preliminary data.</text>
</comment>
<organism evidence="1 2">
    <name type="scientific">Centaurea solstitialis</name>
    <name type="common">yellow star-thistle</name>
    <dbReference type="NCBI Taxonomy" id="347529"/>
    <lineage>
        <taxon>Eukaryota</taxon>
        <taxon>Viridiplantae</taxon>
        <taxon>Streptophyta</taxon>
        <taxon>Embryophyta</taxon>
        <taxon>Tracheophyta</taxon>
        <taxon>Spermatophyta</taxon>
        <taxon>Magnoliopsida</taxon>
        <taxon>eudicotyledons</taxon>
        <taxon>Gunneridae</taxon>
        <taxon>Pentapetalae</taxon>
        <taxon>asterids</taxon>
        <taxon>campanulids</taxon>
        <taxon>Asterales</taxon>
        <taxon>Asteraceae</taxon>
        <taxon>Carduoideae</taxon>
        <taxon>Cardueae</taxon>
        <taxon>Centaureinae</taxon>
        <taxon>Centaurea</taxon>
    </lineage>
</organism>
<dbReference type="Proteomes" id="UP001172457">
    <property type="component" value="Chromosome 5"/>
</dbReference>
<reference evidence="1" key="1">
    <citation type="submission" date="2023-03" db="EMBL/GenBank/DDBJ databases">
        <title>Chromosome-scale reference genome and RAD-based genetic map of yellow starthistle (Centaurea solstitialis) reveal putative structural variation and QTLs associated with invader traits.</title>
        <authorList>
            <person name="Reatini B."/>
            <person name="Cang F.A."/>
            <person name="Jiang Q."/>
            <person name="Mckibben M.T.W."/>
            <person name="Barker M.S."/>
            <person name="Rieseberg L.H."/>
            <person name="Dlugosch K.M."/>
        </authorList>
    </citation>
    <scope>NUCLEOTIDE SEQUENCE</scope>
    <source>
        <strain evidence="1">CAN-66</strain>
        <tissue evidence="1">Leaf</tissue>
    </source>
</reference>
<proteinExistence type="predicted"/>